<name>A0A0U5ALH0_9BACT</name>
<reference evidence="2" key="2">
    <citation type="journal article" date="2016" name="Int. J. Syst. Evol. Microbiol.">
        <title>Caldimicrobium thiodismutans sp. nov., a sulfur-disproportionating bacterium isolated from a hot spring.</title>
        <authorList>
            <person name="Kojima H."/>
            <person name="Umezawa K."/>
            <person name="Fukui M."/>
        </authorList>
    </citation>
    <scope>NUCLEOTIDE SEQUENCE [LARGE SCALE GENOMIC DNA]</scope>
    <source>
        <strain evidence="2">TF1</strain>
    </source>
</reference>
<protein>
    <submittedName>
        <fullName evidence="1">Uncharacterized protein</fullName>
    </submittedName>
</protein>
<dbReference type="EMBL" id="AP014945">
    <property type="protein sequence ID" value="BAU22884.1"/>
    <property type="molecule type" value="Genomic_DNA"/>
</dbReference>
<keyword evidence="2" id="KW-1185">Reference proteome</keyword>
<dbReference type="Proteomes" id="UP000068196">
    <property type="component" value="Chromosome"/>
</dbReference>
<gene>
    <name evidence="1" type="ORF">THC_0490</name>
</gene>
<evidence type="ECO:0000313" key="1">
    <source>
        <dbReference type="EMBL" id="BAU22884.1"/>
    </source>
</evidence>
<sequence length="143" mass="17603">MLEKIQLENGLTLEIWDYSRKIAGDRWLVGFLAQIRVTPEREDFSDELYYRYFLENTDGNLYYRYRKERTFIPEEEVWEVYKSIKQNFLKAVLPYLSRPHFRQNLIRTEVSLFEKRTDWELMVKEKEKAAEELEKEWEGKTIF</sequence>
<reference evidence="1 2" key="1">
    <citation type="journal article" date="2016" name="Int. J. Syst. Evol. Microbiol.">
        <title>Caldimicrobium thiodismutans sp. nov., a sulfur-disproportionating bacterium isolated from a hot spring, and emended description of the genus Caldimicrobium.</title>
        <authorList>
            <person name="Kojima H."/>
            <person name="Umezawa K."/>
            <person name="Fukui M."/>
        </authorList>
    </citation>
    <scope>NUCLEOTIDE SEQUENCE [LARGE SCALE GENOMIC DNA]</scope>
    <source>
        <strain evidence="1 2">TF1</strain>
    </source>
</reference>
<evidence type="ECO:0000313" key="2">
    <source>
        <dbReference type="Proteomes" id="UP000068196"/>
    </source>
</evidence>
<dbReference type="PATRIC" id="fig|1653476.3.peg.505"/>
<proteinExistence type="predicted"/>
<dbReference type="KEGG" id="cthi:THC_0490"/>
<dbReference type="OrthoDB" id="9789917at2"/>
<accession>A0A0U5ALH0</accession>
<dbReference type="RefSeq" id="WP_068512826.1">
    <property type="nucleotide sequence ID" value="NZ_AP014945.1"/>
</dbReference>
<organism evidence="1 2">
    <name type="scientific">Caldimicrobium thiodismutans</name>
    <dbReference type="NCBI Taxonomy" id="1653476"/>
    <lineage>
        <taxon>Bacteria</taxon>
        <taxon>Pseudomonadati</taxon>
        <taxon>Thermodesulfobacteriota</taxon>
        <taxon>Thermodesulfobacteria</taxon>
        <taxon>Thermodesulfobacteriales</taxon>
        <taxon>Thermodesulfobacteriaceae</taxon>
        <taxon>Caldimicrobium</taxon>
    </lineage>
</organism>
<dbReference type="AlphaFoldDB" id="A0A0U5ALH0"/>